<evidence type="ECO:0000256" key="1">
    <source>
        <dbReference type="SAM" id="Phobius"/>
    </source>
</evidence>
<dbReference type="SUPFAM" id="SSF48726">
    <property type="entry name" value="Immunoglobulin"/>
    <property type="match status" value="1"/>
</dbReference>
<protein>
    <recommendedName>
        <fullName evidence="3">Immunoglobulin V-set domain-containing protein</fullName>
    </recommendedName>
</protein>
<feature type="domain" description="Immunoglobulin V-set" evidence="3">
    <location>
        <begin position="36"/>
        <end position="134"/>
    </location>
</feature>
<proteinExistence type="predicted"/>
<keyword evidence="1" id="KW-1133">Transmembrane helix</keyword>
<evidence type="ECO:0000313" key="5">
    <source>
        <dbReference type="Proteomes" id="UP001046870"/>
    </source>
</evidence>
<gene>
    <name evidence="4" type="ORF">MATL_G00118680</name>
</gene>
<feature type="signal peptide" evidence="2">
    <location>
        <begin position="1"/>
        <end position="24"/>
    </location>
</feature>
<dbReference type="InterPro" id="IPR013106">
    <property type="entry name" value="Ig_V-set"/>
</dbReference>
<keyword evidence="5" id="KW-1185">Reference proteome</keyword>
<accession>A0A9D3PZR9</accession>
<feature type="chain" id="PRO_5038845542" description="Immunoglobulin V-set domain-containing protein" evidence="2">
    <location>
        <begin position="25"/>
        <end position="200"/>
    </location>
</feature>
<dbReference type="InterPro" id="IPR036179">
    <property type="entry name" value="Ig-like_dom_sf"/>
</dbReference>
<dbReference type="Gene3D" id="2.60.40.10">
    <property type="entry name" value="Immunoglobulins"/>
    <property type="match status" value="1"/>
</dbReference>
<comment type="caution">
    <text evidence="4">The sequence shown here is derived from an EMBL/GenBank/DDBJ whole genome shotgun (WGS) entry which is preliminary data.</text>
</comment>
<evidence type="ECO:0000313" key="4">
    <source>
        <dbReference type="EMBL" id="KAG7470889.1"/>
    </source>
</evidence>
<dbReference type="InterPro" id="IPR013783">
    <property type="entry name" value="Ig-like_fold"/>
</dbReference>
<dbReference type="EMBL" id="JAFDVH010000009">
    <property type="protein sequence ID" value="KAG7470889.1"/>
    <property type="molecule type" value="Genomic_DNA"/>
</dbReference>
<dbReference type="AlphaFoldDB" id="A0A9D3PZR9"/>
<dbReference type="OrthoDB" id="9933251at2759"/>
<name>A0A9D3PZR9_MEGAT</name>
<feature type="transmembrane region" description="Helical" evidence="1">
    <location>
        <begin position="142"/>
        <end position="166"/>
    </location>
</feature>
<dbReference type="Pfam" id="PF07686">
    <property type="entry name" value="V-set"/>
    <property type="match status" value="1"/>
</dbReference>
<keyword evidence="1" id="KW-0472">Membrane</keyword>
<organism evidence="4 5">
    <name type="scientific">Megalops atlanticus</name>
    <name type="common">Tarpon</name>
    <name type="synonym">Clupea gigantea</name>
    <dbReference type="NCBI Taxonomy" id="7932"/>
    <lineage>
        <taxon>Eukaryota</taxon>
        <taxon>Metazoa</taxon>
        <taxon>Chordata</taxon>
        <taxon>Craniata</taxon>
        <taxon>Vertebrata</taxon>
        <taxon>Euteleostomi</taxon>
        <taxon>Actinopterygii</taxon>
        <taxon>Neopterygii</taxon>
        <taxon>Teleostei</taxon>
        <taxon>Elopiformes</taxon>
        <taxon>Megalopidae</taxon>
        <taxon>Megalops</taxon>
    </lineage>
</organism>
<dbReference type="Proteomes" id="UP001046870">
    <property type="component" value="Chromosome 9"/>
</dbReference>
<keyword evidence="1" id="KW-0812">Transmembrane</keyword>
<evidence type="ECO:0000259" key="3">
    <source>
        <dbReference type="Pfam" id="PF07686"/>
    </source>
</evidence>
<reference evidence="4" key="1">
    <citation type="submission" date="2021-01" db="EMBL/GenBank/DDBJ databases">
        <authorList>
            <person name="Zahm M."/>
            <person name="Roques C."/>
            <person name="Cabau C."/>
            <person name="Klopp C."/>
            <person name="Donnadieu C."/>
            <person name="Jouanno E."/>
            <person name="Lampietro C."/>
            <person name="Louis A."/>
            <person name="Herpin A."/>
            <person name="Echchiki A."/>
            <person name="Berthelot C."/>
            <person name="Parey E."/>
            <person name="Roest-Crollius H."/>
            <person name="Braasch I."/>
            <person name="Postlethwait J."/>
            <person name="Bobe J."/>
            <person name="Montfort J."/>
            <person name="Bouchez O."/>
            <person name="Begum T."/>
            <person name="Mejri S."/>
            <person name="Adams A."/>
            <person name="Chen W.-J."/>
            <person name="Guiguen Y."/>
        </authorList>
    </citation>
    <scope>NUCLEOTIDE SEQUENCE</scope>
    <source>
        <strain evidence="4">YG-15Mar2019-1</strain>
        <tissue evidence="4">Brain</tissue>
    </source>
</reference>
<sequence length="200" mass="22644">MWPQRDGNAHLAILLCAMLSVGSGYQAQAITITTPEYSLVKSVQEDVLISVDFECHGTPTIKWAFMSARERRDIVVWQPGLSANISEYYEDRLETHTNGSITLLDLRLTDSGYYVVTVSEQTGSSKDAAVILKVKEVLYEDLQYLAVFATVLGAIAGFLMVSMWLLDKVYWRVKEWRQRSQLPENEETELQSLQSTDDQP</sequence>
<keyword evidence="2" id="KW-0732">Signal</keyword>
<evidence type="ECO:0000256" key="2">
    <source>
        <dbReference type="SAM" id="SignalP"/>
    </source>
</evidence>